<dbReference type="PANTHER" id="PTHR33065:SF88">
    <property type="entry name" value="OS11G0104220 PROTEIN"/>
    <property type="match status" value="1"/>
</dbReference>
<dbReference type="Proteomes" id="UP001397290">
    <property type="component" value="Unassembled WGS sequence"/>
</dbReference>
<dbReference type="PANTHER" id="PTHR33065">
    <property type="entry name" value="OS07G0486400 PROTEIN"/>
    <property type="match status" value="1"/>
</dbReference>
<keyword evidence="4" id="KW-1185">Reference proteome</keyword>
<proteinExistence type="predicted"/>
<comment type="caution">
    <text evidence="3">The sequence shown here is derived from an EMBL/GenBank/DDBJ whole genome shotgun (WGS) entry which is preliminary data.</text>
</comment>
<protein>
    <recommendedName>
        <fullName evidence="2">DUF6598 domain-containing protein</fullName>
    </recommendedName>
</protein>
<dbReference type="Pfam" id="PF20241">
    <property type="entry name" value="DUF6598"/>
    <property type="match status" value="1"/>
</dbReference>
<evidence type="ECO:0000256" key="1">
    <source>
        <dbReference type="SAM" id="SignalP"/>
    </source>
</evidence>
<sequence length="380" mass="41760">MKINHVLRALLCIQQVSGRVAASDDTSLANVEDELPGESCSLSAKRSNIAGRDTEADLDDDCDEMLNELSESDKGIDEADLAKLKLGDYSDIVCDLMLLSVVARFGNYIKPVLGRRDGANKNDCEKAREIVLANGRPLAEVFWVRVDNIDDENPGDLYGSITATDVQGKEVIYKKARGDSEEIRPREQVFLTGPHRAISAAGAFTIDVDLTDRDGDASPDDQVSFGRASWTPSDSHNVLHEARITGRYGYATVAYVVMDKAAQADIEVILINGDEENPADIFGTITASTRFGQRRLFNKADDAHIEIRPGQKLPLQRSTLAVPMDDKLVFDVNVWDHDADWSPNDQVAKGKVELVPQVGTSIKRVVTGEFGKIQIRVTWS</sequence>
<feature type="chain" id="PRO_5043754677" description="DUF6598 domain-containing protein" evidence="1">
    <location>
        <begin position="23"/>
        <end position="380"/>
    </location>
</feature>
<organism evidence="3 4">
    <name type="scientific">Beauveria asiatica</name>
    <dbReference type="NCBI Taxonomy" id="1069075"/>
    <lineage>
        <taxon>Eukaryota</taxon>
        <taxon>Fungi</taxon>
        <taxon>Dikarya</taxon>
        <taxon>Ascomycota</taxon>
        <taxon>Pezizomycotina</taxon>
        <taxon>Sordariomycetes</taxon>
        <taxon>Hypocreomycetidae</taxon>
        <taxon>Hypocreales</taxon>
        <taxon>Cordycipitaceae</taxon>
        <taxon>Beauveria</taxon>
    </lineage>
</organism>
<gene>
    <name evidence="3" type="ORF">G3M48_009041</name>
</gene>
<dbReference type="AlphaFoldDB" id="A0AAW0S3W5"/>
<reference evidence="3 4" key="1">
    <citation type="submission" date="2020-02" db="EMBL/GenBank/DDBJ databases">
        <title>Comparative genomics of the hypocrealean fungal genus Beauvera.</title>
        <authorList>
            <person name="Showalter D.N."/>
            <person name="Bushley K.E."/>
            <person name="Rehner S.A."/>
        </authorList>
    </citation>
    <scope>NUCLEOTIDE SEQUENCE [LARGE SCALE GENOMIC DNA]</scope>
    <source>
        <strain evidence="3 4">ARSEF4384</strain>
    </source>
</reference>
<accession>A0AAW0S3W5</accession>
<name>A0AAW0S3W5_9HYPO</name>
<feature type="domain" description="DUF6598" evidence="2">
    <location>
        <begin position="138"/>
        <end position="377"/>
    </location>
</feature>
<evidence type="ECO:0000259" key="2">
    <source>
        <dbReference type="Pfam" id="PF20241"/>
    </source>
</evidence>
<dbReference type="EMBL" id="JAAHCF010000071">
    <property type="protein sequence ID" value="KAK8148831.1"/>
    <property type="molecule type" value="Genomic_DNA"/>
</dbReference>
<feature type="signal peptide" evidence="1">
    <location>
        <begin position="1"/>
        <end position="22"/>
    </location>
</feature>
<dbReference type="InterPro" id="IPR046533">
    <property type="entry name" value="DUF6598"/>
</dbReference>
<evidence type="ECO:0000313" key="4">
    <source>
        <dbReference type="Proteomes" id="UP001397290"/>
    </source>
</evidence>
<evidence type="ECO:0000313" key="3">
    <source>
        <dbReference type="EMBL" id="KAK8148831.1"/>
    </source>
</evidence>
<keyword evidence="1" id="KW-0732">Signal</keyword>